<evidence type="ECO:0000313" key="6">
    <source>
        <dbReference type="EMBL" id="HHJ53693.1"/>
    </source>
</evidence>
<accession>A0A7V5PR49</accession>
<comment type="caution">
    <text evidence="6">The sequence shown here is derived from an EMBL/GenBank/DDBJ whole genome shotgun (WGS) entry which is preliminary data.</text>
</comment>
<protein>
    <recommendedName>
        <fullName evidence="5">Cysteinyl-tRNA ligase anticodon binding domain-containing protein</fullName>
    </recommendedName>
</protein>
<dbReference type="EMBL" id="DROD01000689">
    <property type="protein sequence ID" value="HHJ53693.1"/>
    <property type="molecule type" value="Genomic_DNA"/>
</dbReference>
<evidence type="ECO:0000256" key="4">
    <source>
        <dbReference type="ARBA" id="ARBA00023146"/>
    </source>
</evidence>
<evidence type="ECO:0000256" key="2">
    <source>
        <dbReference type="ARBA" id="ARBA00022741"/>
    </source>
</evidence>
<dbReference type="AlphaFoldDB" id="A0A7V5PR49"/>
<dbReference type="InterPro" id="IPR056411">
    <property type="entry name" value="CysS_C"/>
</dbReference>
<dbReference type="SUPFAM" id="SSF47323">
    <property type="entry name" value="Anticodon-binding domain of a subclass of class I aminoacyl-tRNA synthetases"/>
    <property type="match status" value="1"/>
</dbReference>
<organism evidence="6">
    <name type="scientific">Caldithrix abyssi</name>
    <dbReference type="NCBI Taxonomy" id="187145"/>
    <lineage>
        <taxon>Bacteria</taxon>
        <taxon>Pseudomonadati</taxon>
        <taxon>Calditrichota</taxon>
        <taxon>Calditrichia</taxon>
        <taxon>Calditrichales</taxon>
        <taxon>Calditrichaceae</taxon>
        <taxon>Caldithrix</taxon>
    </lineage>
</organism>
<evidence type="ECO:0000256" key="3">
    <source>
        <dbReference type="ARBA" id="ARBA00022840"/>
    </source>
</evidence>
<dbReference type="GO" id="GO:0005524">
    <property type="term" value="F:ATP binding"/>
    <property type="evidence" value="ECO:0007669"/>
    <property type="project" value="UniProtKB-KW"/>
</dbReference>
<reference evidence="6" key="1">
    <citation type="journal article" date="2020" name="mSystems">
        <title>Genome- and Community-Level Interaction Insights into Carbon Utilization and Element Cycling Functions of Hydrothermarchaeota in Hydrothermal Sediment.</title>
        <authorList>
            <person name="Zhou Z."/>
            <person name="Liu Y."/>
            <person name="Xu W."/>
            <person name="Pan J."/>
            <person name="Luo Z.H."/>
            <person name="Li M."/>
        </authorList>
    </citation>
    <scope>NUCLEOTIDE SEQUENCE [LARGE SCALE GENOMIC DNA]</scope>
    <source>
        <strain evidence="6">HyVt-527</strain>
    </source>
</reference>
<keyword evidence="3" id="KW-0067">ATP-binding</keyword>
<feature type="domain" description="Cysteinyl-tRNA ligase anticodon binding" evidence="5">
    <location>
        <begin position="22"/>
        <end position="69"/>
    </location>
</feature>
<name>A0A7V5PR49_CALAY</name>
<gene>
    <name evidence="6" type="ORF">ENJ89_10895</name>
</gene>
<sequence>MGQVLGLLPADYAELEEKGGGDLDALMQILIDIRNKLRKEKQFALADEIRDRLKQAGIELKDTPQGTEWKLV</sequence>
<keyword evidence="2" id="KW-0547">Nucleotide-binding</keyword>
<dbReference type="Proteomes" id="UP000886124">
    <property type="component" value="Unassembled WGS sequence"/>
</dbReference>
<dbReference type="GO" id="GO:0004812">
    <property type="term" value="F:aminoacyl-tRNA ligase activity"/>
    <property type="evidence" value="ECO:0007669"/>
    <property type="project" value="UniProtKB-KW"/>
</dbReference>
<dbReference type="InterPro" id="IPR009080">
    <property type="entry name" value="tRNAsynth_Ia_anticodon-bd"/>
</dbReference>
<proteinExistence type="predicted"/>
<dbReference type="GO" id="GO:0006418">
    <property type="term" value="P:tRNA aminoacylation for protein translation"/>
    <property type="evidence" value="ECO:0007669"/>
    <property type="project" value="InterPro"/>
</dbReference>
<dbReference type="Gene3D" id="1.20.120.1910">
    <property type="entry name" value="Cysteine-tRNA ligase, C-terminal anti-codon recognition domain"/>
    <property type="match status" value="1"/>
</dbReference>
<evidence type="ECO:0000259" key="5">
    <source>
        <dbReference type="Pfam" id="PF23493"/>
    </source>
</evidence>
<keyword evidence="4" id="KW-0030">Aminoacyl-tRNA synthetase</keyword>
<keyword evidence="1" id="KW-0436">Ligase</keyword>
<evidence type="ECO:0000256" key="1">
    <source>
        <dbReference type="ARBA" id="ARBA00022598"/>
    </source>
</evidence>
<dbReference type="Pfam" id="PF23493">
    <property type="entry name" value="CysS_C"/>
    <property type="match status" value="1"/>
</dbReference>